<feature type="compositionally biased region" description="Basic and acidic residues" evidence="1">
    <location>
        <begin position="66"/>
        <end position="76"/>
    </location>
</feature>
<accession>A0A9W8CG13</accession>
<feature type="region of interest" description="Disordered" evidence="1">
    <location>
        <begin position="1"/>
        <end position="90"/>
    </location>
</feature>
<reference evidence="2 3" key="1">
    <citation type="submission" date="2022-10" db="EMBL/GenBank/DDBJ databases">
        <title>WGS assembly of Paspalum vaginatum 540-79.</title>
        <authorList>
            <person name="Sun G."/>
            <person name="Wase N."/>
            <person name="Shu S."/>
            <person name="Jenkins J."/>
            <person name="Zhou B."/>
            <person name="Torres-Rodriguez J."/>
            <person name="Chen C."/>
            <person name="Sandor L."/>
            <person name="Plott C."/>
            <person name="Yoshinga Y."/>
            <person name="Daum C."/>
            <person name="Qi P."/>
            <person name="Barry K."/>
            <person name="Lipzen A."/>
            <person name="Berry L."/>
            <person name="Pedersen C."/>
            <person name="Gottilla T."/>
            <person name="Foltz A."/>
            <person name="Yu H."/>
            <person name="O'Malley R."/>
            <person name="Zhang C."/>
            <person name="Devos K."/>
            <person name="Sigmon B."/>
            <person name="Yu B."/>
            <person name="Obata T."/>
            <person name="Schmutz J."/>
            <person name="Schnable J."/>
        </authorList>
    </citation>
    <scope>NUCLEOTIDE SEQUENCE [LARGE SCALE GENOMIC DNA]</scope>
    <source>
        <strain evidence="3">cv. 540-79</strain>
    </source>
</reference>
<gene>
    <name evidence="2" type="ORF">BS78_K311500</name>
</gene>
<dbReference type="AlphaFoldDB" id="A0A9W8CG13"/>
<feature type="compositionally biased region" description="Basic residues" evidence="1">
    <location>
        <begin position="77"/>
        <end position="90"/>
    </location>
</feature>
<organism evidence="2 3">
    <name type="scientific">Paspalum vaginatum</name>
    <name type="common">seashore paspalum</name>
    <dbReference type="NCBI Taxonomy" id="158149"/>
    <lineage>
        <taxon>Eukaryota</taxon>
        <taxon>Viridiplantae</taxon>
        <taxon>Streptophyta</taxon>
        <taxon>Embryophyta</taxon>
        <taxon>Tracheophyta</taxon>
        <taxon>Spermatophyta</taxon>
        <taxon>Magnoliopsida</taxon>
        <taxon>Liliopsida</taxon>
        <taxon>Poales</taxon>
        <taxon>Poaceae</taxon>
        <taxon>PACMAD clade</taxon>
        <taxon>Panicoideae</taxon>
        <taxon>Andropogonodae</taxon>
        <taxon>Paspaleae</taxon>
        <taxon>Paspalinae</taxon>
        <taxon>Paspalum</taxon>
    </lineage>
</organism>
<sequence>MDPPNLGAGRTPFKDKTNTLEGGGQNASNSGSQLVDAMERKRERDRARFAAMTPDQRNERNKKHRELTDEQRDEINKKRHESYHRKKGNH</sequence>
<feature type="compositionally biased region" description="Basic and acidic residues" evidence="1">
    <location>
        <begin position="37"/>
        <end position="48"/>
    </location>
</feature>
<protein>
    <submittedName>
        <fullName evidence="2">Uncharacterized protein</fullName>
    </submittedName>
</protein>
<evidence type="ECO:0000313" key="2">
    <source>
        <dbReference type="EMBL" id="KAJ1256795.1"/>
    </source>
</evidence>
<dbReference type="Proteomes" id="UP001164776">
    <property type="component" value="Unassembled WGS sequence"/>
</dbReference>
<proteinExistence type="predicted"/>
<dbReference type="EMBL" id="MU629478">
    <property type="protein sequence ID" value="KAJ1256795.1"/>
    <property type="molecule type" value="Genomic_DNA"/>
</dbReference>
<evidence type="ECO:0000313" key="3">
    <source>
        <dbReference type="Proteomes" id="UP001164776"/>
    </source>
</evidence>
<dbReference type="OrthoDB" id="696701at2759"/>
<name>A0A9W8CG13_9POAL</name>
<evidence type="ECO:0000256" key="1">
    <source>
        <dbReference type="SAM" id="MobiDB-lite"/>
    </source>
</evidence>
<comment type="caution">
    <text evidence="2">The sequence shown here is derived from an EMBL/GenBank/DDBJ whole genome shotgun (WGS) entry which is preliminary data.</text>
</comment>
<keyword evidence="3" id="KW-1185">Reference proteome</keyword>